<dbReference type="PANTHER" id="PTHR10933">
    <property type="entry name" value="IMMUNOGLOBULIN-BINDING PROTEIN 1"/>
    <property type="match status" value="1"/>
</dbReference>
<protein>
    <submittedName>
        <fullName evidence="2">LAFE_0F07250g1_1</fullName>
    </submittedName>
</protein>
<reference evidence="3" key="1">
    <citation type="submission" date="2016-03" db="EMBL/GenBank/DDBJ databases">
        <authorList>
            <person name="Devillers H."/>
        </authorList>
    </citation>
    <scope>NUCLEOTIDE SEQUENCE [LARGE SCALE GENOMIC DNA]</scope>
</reference>
<dbReference type="Pfam" id="PF04177">
    <property type="entry name" value="TAP42"/>
    <property type="match status" value="1"/>
</dbReference>
<dbReference type="OMA" id="EYELCEA"/>
<proteinExistence type="predicted"/>
<dbReference type="EMBL" id="LT598490">
    <property type="protein sequence ID" value="SCW02475.1"/>
    <property type="molecule type" value="Genomic_DNA"/>
</dbReference>
<keyword evidence="3" id="KW-1185">Reference proteome</keyword>
<evidence type="ECO:0000256" key="1">
    <source>
        <dbReference type="SAM" id="MobiDB-lite"/>
    </source>
</evidence>
<gene>
    <name evidence="2" type="ORF">LAFE_0F07250G</name>
</gene>
<feature type="compositionally biased region" description="Acidic residues" evidence="1">
    <location>
        <begin position="316"/>
        <end position="328"/>
    </location>
</feature>
<dbReference type="Proteomes" id="UP000190831">
    <property type="component" value="Chromosome F"/>
</dbReference>
<dbReference type="STRING" id="4955.A0A1G4MFE4"/>
<sequence>MSSVREKYKSLVDQFTSQVETSTLRQDSNEFQELLTTVIEGFLQLKTTVYSSLALFSKNESLEDLTTSSMDLLGIDYYLGLLVARKQAIQVKSPRDRSVLRLKFLQKSVQLLVQFLVSLQDYEILDTFLSKKLDGFESTYSPRLDDLYSQPNSSKDLSGAQLKRQQKIELYQLSKKVDEALDRLEKDKDSDDETLRQLKLCKLRQLSYKAFGEIEQILYEIELLTNFTSSPPPEHDENPSVSPEKSSSTDFTDKLETLNKPLLSKNGKILRNFTLTDSKSQLQKKVFGYGQYGPTMTVEEFLEKEFESGRVLQGGEEPEEDQDEDKEEWQDRETYKAREWDEFKEANPKGQGNTINRG</sequence>
<dbReference type="OrthoDB" id="10261753at2759"/>
<dbReference type="GO" id="GO:0035303">
    <property type="term" value="P:regulation of dephosphorylation"/>
    <property type="evidence" value="ECO:0007669"/>
    <property type="project" value="TreeGrafter"/>
</dbReference>
<dbReference type="Gene3D" id="1.25.40.540">
    <property type="entry name" value="TAP42-like family"/>
    <property type="match status" value="1"/>
</dbReference>
<dbReference type="InterPro" id="IPR007304">
    <property type="entry name" value="TAP46-like"/>
</dbReference>
<dbReference type="GO" id="GO:0051721">
    <property type="term" value="F:protein phosphatase 2A binding"/>
    <property type="evidence" value="ECO:0007669"/>
    <property type="project" value="TreeGrafter"/>
</dbReference>
<accession>A0A1G4MFE4</accession>
<feature type="region of interest" description="Disordered" evidence="1">
    <location>
        <begin position="308"/>
        <end position="358"/>
    </location>
</feature>
<dbReference type="AlphaFoldDB" id="A0A1G4MFE4"/>
<name>A0A1G4MFE4_LACFM</name>
<evidence type="ECO:0000313" key="3">
    <source>
        <dbReference type="Proteomes" id="UP000190831"/>
    </source>
</evidence>
<dbReference type="GO" id="GO:0009966">
    <property type="term" value="P:regulation of signal transduction"/>
    <property type="evidence" value="ECO:0007669"/>
    <property type="project" value="InterPro"/>
</dbReference>
<feature type="compositionally biased region" description="Polar residues" evidence="1">
    <location>
        <begin position="239"/>
        <end position="250"/>
    </location>
</feature>
<feature type="compositionally biased region" description="Basic and acidic residues" evidence="1">
    <location>
        <begin position="329"/>
        <end position="347"/>
    </location>
</feature>
<feature type="region of interest" description="Disordered" evidence="1">
    <location>
        <begin position="229"/>
        <end position="251"/>
    </location>
</feature>
<dbReference type="InterPro" id="IPR038511">
    <property type="entry name" value="TAP42/TAP46-like_sf"/>
</dbReference>
<organism evidence="2 3">
    <name type="scientific">Lachancea fermentati</name>
    <name type="common">Zygosaccharomyces fermentati</name>
    <dbReference type="NCBI Taxonomy" id="4955"/>
    <lineage>
        <taxon>Eukaryota</taxon>
        <taxon>Fungi</taxon>
        <taxon>Dikarya</taxon>
        <taxon>Ascomycota</taxon>
        <taxon>Saccharomycotina</taxon>
        <taxon>Saccharomycetes</taxon>
        <taxon>Saccharomycetales</taxon>
        <taxon>Saccharomycetaceae</taxon>
        <taxon>Lachancea</taxon>
    </lineage>
</organism>
<dbReference type="PANTHER" id="PTHR10933:SF9">
    <property type="entry name" value="IMMUNOGLOBULIN-BINDING PROTEIN 1"/>
    <property type="match status" value="1"/>
</dbReference>
<dbReference type="GO" id="GO:0005829">
    <property type="term" value="C:cytosol"/>
    <property type="evidence" value="ECO:0007669"/>
    <property type="project" value="TreeGrafter"/>
</dbReference>
<evidence type="ECO:0000313" key="2">
    <source>
        <dbReference type="EMBL" id="SCW02475.1"/>
    </source>
</evidence>